<feature type="region of interest" description="Disordered" evidence="1">
    <location>
        <begin position="533"/>
        <end position="556"/>
    </location>
</feature>
<gene>
    <name evidence="3" type="ORF">Tco_0910083</name>
</gene>
<feature type="domain" description="DUF4283" evidence="2">
    <location>
        <begin position="162"/>
        <end position="238"/>
    </location>
</feature>
<evidence type="ECO:0000259" key="2">
    <source>
        <dbReference type="Pfam" id="PF14111"/>
    </source>
</evidence>
<dbReference type="InterPro" id="IPR025558">
    <property type="entry name" value="DUF4283"/>
</dbReference>
<evidence type="ECO:0000313" key="4">
    <source>
        <dbReference type="Proteomes" id="UP001151760"/>
    </source>
</evidence>
<keyword evidence="4" id="KW-1185">Reference proteome</keyword>
<dbReference type="EMBL" id="BQNB010014572">
    <property type="protein sequence ID" value="GJT29808.1"/>
    <property type="molecule type" value="Genomic_DNA"/>
</dbReference>
<sequence>MIVIFLGFRSSSGSQLRAGYCCCCWFGICKWVREMDKGFLNRKPTVKNHASNDSVLKGTLASGLVGKIKNIDGKILGKDGKPMTRRCVRFSGAPKEDVSGVVQAKNNSNREVINPPEADILVPCTLNDGDQAIGSGSLSPMKPQACNSVAIPKDAVDEIGGRFVNTLYGYSVGKRLAYPLVENYVKHVWAKYGLTRIMMHQGFFLFQFESKKSMEQVMLDGPWRIKLVPIMLKVWKTNKPMKKDSASVIPLWIKMHNVPIVAYSHVGLNLITSKVGRLIRYDSHTNNICLNSWGRSSYARALVEVSADSPLVDSVVATIPLDIEEEQVCIAIDYEWCPPFCSTCKCFDHGDASCPMKPQEAKRSSFDGNYDVVAPAYGKVQTKRNKDKGKKFAKHSQIQGIRFTKPKTKLVYRDVQKMPNDDQTKTDSVKSHEDTNNVKSPIDSTGPGFHSDDIDLGELKRFVDQRMEEDKILDINSNSGNNGCISECMDDNIAASKVSTSSVNSGTRCDADAKDSFGKSSYTMEVMNADSKTDEDVVSLPDARSSKPSTSFGGGHQLEKEAFNFQDEFIDQIKDYPGMFQEFSDQFDFHLLGCGRK</sequence>
<accession>A0ABQ5CU64</accession>
<dbReference type="Pfam" id="PF14111">
    <property type="entry name" value="DUF4283"/>
    <property type="match status" value="1"/>
</dbReference>
<comment type="caution">
    <text evidence="3">The sequence shown here is derived from an EMBL/GenBank/DDBJ whole genome shotgun (WGS) entry which is preliminary data.</text>
</comment>
<dbReference type="Proteomes" id="UP001151760">
    <property type="component" value="Unassembled WGS sequence"/>
</dbReference>
<organism evidence="3 4">
    <name type="scientific">Tanacetum coccineum</name>
    <dbReference type="NCBI Taxonomy" id="301880"/>
    <lineage>
        <taxon>Eukaryota</taxon>
        <taxon>Viridiplantae</taxon>
        <taxon>Streptophyta</taxon>
        <taxon>Embryophyta</taxon>
        <taxon>Tracheophyta</taxon>
        <taxon>Spermatophyta</taxon>
        <taxon>Magnoliopsida</taxon>
        <taxon>eudicotyledons</taxon>
        <taxon>Gunneridae</taxon>
        <taxon>Pentapetalae</taxon>
        <taxon>asterids</taxon>
        <taxon>campanulids</taxon>
        <taxon>Asterales</taxon>
        <taxon>Asteraceae</taxon>
        <taxon>Asteroideae</taxon>
        <taxon>Anthemideae</taxon>
        <taxon>Anthemidinae</taxon>
        <taxon>Tanacetum</taxon>
    </lineage>
</organism>
<evidence type="ECO:0000313" key="3">
    <source>
        <dbReference type="EMBL" id="GJT29808.1"/>
    </source>
</evidence>
<protein>
    <submittedName>
        <fullName evidence="3">Zinc knuckle CX2CX4HX4C containing protein</fullName>
    </submittedName>
</protein>
<dbReference type="PANTHER" id="PTHR31286">
    <property type="entry name" value="GLYCINE-RICH CELL WALL STRUCTURAL PROTEIN 1.8-LIKE"/>
    <property type="match status" value="1"/>
</dbReference>
<dbReference type="PANTHER" id="PTHR31286:SF99">
    <property type="entry name" value="DUF4283 DOMAIN-CONTAINING PROTEIN"/>
    <property type="match status" value="1"/>
</dbReference>
<feature type="region of interest" description="Disordered" evidence="1">
    <location>
        <begin position="416"/>
        <end position="451"/>
    </location>
</feature>
<dbReference type="InterPro" id="IPR040256">
    <property type="entry name" value="At4g02000-like"/>
</dbReference>
<reference evidence="3" key="1">
    <citation type="journal article" date="2022" name="Int. J. Mol. Sci.">
        <title>Draft Genome of Tanacetum Coccineum: Genomic Comparison of Closely Related Tanacetum-Family Plants.</title>
        <authorList>
            <person name="Yamashiro T."/>
            <person name="Shiraishi A."/>
            <person name="Nakayama K."/>
            <person name="Satake H."/>
        </authorList>
    </citation>
    <scope>NUCLEOTIDE SEQUENCE</scope>
</reference>
<evidence type="ECO:0000256" key="1">
    <source>
        <dbReference type="SAM" id="MobiDB-lite"/>
    </source>
</evidence>
<name>A0ABQ5CU64_9ASTR</name>
<proteinExistence type="predicted"/>
<reference evidence="3" key="2">
    <citation type="submission" date="2022-01" db="EMBL/GenBank/DDBJ databases">
        <authorList>
            <person name="Yamashiro T."/>
            <person name="Shiraishi A."/>
            <person name="Satake H."/>
            <person name="Nakayama K."/>
        </authorList>
    </citation>
    <scope>NUCLEOTIDE SEQUENCE</scope>
</reference>
<feature type="compositionally biased region" description="Basic and acidic residues" evidence="1">
    <location>
        <begin position="416"/>
        <end position="436"/>
    </location>
</feature>